<keyword evidence="3" id="KW-1185">Reference proteome</keyword>
<dbReference type="EMBL" id="BAAATL010000010">
    <property type="protein sequence ID" value="GAA2479202.1"/>
    <property type="molecule type" value="Genomic_DNA"/>
</dbReference>
<gene>
    <name evidence="2" type="ORF">GCM10010422_24300</name>
</gene>
<feature type="region of interest" description="Disordered" evidence="1">
    <location>
        <begin position="382"/>
        <end position="422"/>
    </location>
</feature>
<evidence type="ECO:0000256" key="1">
    <source>
        <dbReference type="SAM" id="MobiDB-lite"/>
    </source>
</evidence>
<accession>A0ABN3LB09</accession>
<proteinExistence type="predicted"/>
<dbReference type="Proteomes" id="UP001501721">
    <property type="component" value="Unassembled WGS sequence"/>
</dbReference>
<comment type="caution">
    <text evidence="2">The sequence shown here is derived from an EMBL/GenBank/DDBJ whole genome shotgun (WGS) entry which is preliminary data.</text>
</comment>
<reference evidence="2 3" key="1">
    <citation type="journal article" date="2019" name="Int. J. Syst. Evol. Microbiol.">
        <title>The Global Catalogue of Microorganisms (GCM) 10K type strain sequencing project: providing services to taxonomists for standard genome sequencing and annotation.</title>
        <authorList>
            <consortium name="The Broad Institute Genomics Platform"/>
            <consortium name="The Broad Institute Genome Sequencing Center for Infectious Disease"/>
            <person name="Wu L."/>
            <person name="Ma J."/>
        </authorList>
    </citation>
    <scope>NUCLEOTIDE SEQUENCE [LARGE SCALE GENOMIC DNA]</scope>
    <source>
        <strain evidence="2 3">JCM 6923</strain>
    </source>
</reference>
<sequence length="756" mass="82307">MPPLTDSPAWAPFHDEPLFVPELLLGADQIDAALADRMGRYLRQVTVARGGVLHLTCAWNALHFGFDLALGAYHSALLDPEYFHTVRAAVDPDRAAIPVGAFIRIERGTRWLWAEAVGKFGTSQDCDDDGWIPAARSGDRAGSLRPDGLWGREETLVVDTSAFGPPSTVEVKEIARLRRSGLLDARGHIASTALYTTPDLPLLDDAALYQRYLLTEARPLLATGPLAGLLDDPHDTDLLAQALAASFDSVGDLLRRSPGLRTWGPYAVAEADAVGLPDSAIGEVVHRVHRARTGPPRYTATWPLLRAACDAAGAVDLTEGPNALASLAIVNLAIADRATDLAAQVDLRIDDLWQQGGIWRTERPPLPWYVYGADPLAPLGIGHREHTGSLPATPPSPHAAPVQEEPTGESLASPEGIGAPLLPEQAGSDELMPIIEHLDDSLAIYTCCLLPRHIDHGTFPWPASLREGLADGPVVLELHHDGDTDDSQVVQELVLNETTLSGVSWPWSFYPGIRLTVTVPRGGRRLQAVTTPLDEPLHFGNNGPFFWACDTGVLQRHLDLTPTPPEPERQPPAPRRMAHVGYAPAVDSLFPLIVAGLRRHGAPGMFDTRSMQGHRLSAALFGPGSVSPRLMWTVIHTCEEMAARGLLERESVAGEPDLFIWWPGDKAATTRNRPVTLTQQVLRNHVRAHYVPPDRRKLPSGQQASDHARAAYARWRIEMLGPEADTTLPQGYTFVRGHRRGAEQPPAWHNDLTECS</sequence>
<name>A0ABN3LB09_9ACTN</name>
<evidence type="ECO:0000313" key="2">
    <source>
        <dbReference type="EMBL" id="GAA2479202.1"/>
    </source>
</evidence>
<protein>
    <submittedName>
        <fullName evidence="2">Uncharacterized protein</fullName>
    </submittedName>
</protein>
<organism evidence="2 3">
    <name type="scientific">Streptomyces graminearus</name>
    <dbReference type="NCBI Taxonomy" id="284030"/>
    <lineage>
        <taxon>Bacteria</taxon>
        <taxon>Bacillati</taxon>
        <taxon>Actinomycetota</taxon>
        <taxon>Actinomycetes</taxon>
        <taxon>Kitasatosporales</taxon>
        <taxon>Streptomycetaceae</taxon>
        <taxon>Streptomyces</taxon>
    </lineage>
</organism>
<evidence type="ECO:0000313" key="3">
    <source>
        <dbReference type="Proteomes" id="UP001501721"/>
    </source>
</evidence>